<sequence>MPPAALPGLSFTAIDFETANPQRASVCAVGVVKVRDGIVVDALETLVQPPPGHESFNYRNVGVHGIQAHHVVGAPAWDVVYTKVMEFAGGDALVAHNASFDRSVMARASEVYGIRASPSPWLCTRDAARSALDLPSYRLPEVSAALSIPAHAHHEAGADARQCALVLVELCRRRGSSWRDLVRSHVRVA</sequence>
<dbReference type="PANTHER" id="PTHR30231:SF42">
    <property type="entry name" value="EXONUCLEASE"/>
    <property type="match status" value="1"/>
</dbReference>
<protein>
    <submittedName>
        <fullName evidence="2">3'-5' exonuclease</fullName>
    </submittedName>
</protein>
<proteinExistence type="predicted"/>
<name>A0ABR8U2I7_9CELL</name>
<gene>
    <name evidence="2" type="ORF">H9641_14715</name>
</gene>
<dbReference type="GO" id="GO:0004527">
    <property type="term" value="F:exonuclease activity"/>
    <property type="evidence" value="ECO:0007669"/>
    <property type="project" value="UniProtKB-KW"/>
</dbReference>
<dbReference type="PANTHER" id="PTHR30231">
    <property type="entry name" value="DNA POLYMERASE III SUBUNIT EPSILON"/>
    <property type="match status" value="1"/>
</dbReference>
<organism evidence="2 3">
    <name type="scientific">Oerskovia merdavium</name>
    <dbReference type="NCBI Taxonomy" id="2762227"/>
    <lineage>
        <taxon>Bacteria</taxon>
        <taxon>Bacillati</taxon>
        <taxon>Actinomycetota</taxon>
        <taxon>Actinomycetes</taxon>
        <taxon>Micrococcales</taxon>
        <taxon>Cellulomonadaceae</taxon>
        <taxon>Oerskovia</taxon>
    </lineage>
</organism>
<dbReference type="InterPro" id="IPR012337">
    <property type="entry name" value="RNaseH-like_sf"/>
</dbReference>
<evidence type="ECO:0000259" key="1">
    <source>
        <dbReference type="SMART" id="SM00479"/>
    </source>
</evidence>
<dbReference type="Proteomes" id="UP000655570">
    <property type="component" value="Unassembled WGS sequence"/>
</dbReference>
<dbReference type="CDD" id="cd06130">
    <property type="entry name" value="DNA_pol_III_epsilon_like"/>
    <property type="match status" value="1"/>
</dbReference>
<dbReference type="EMBL" id="JACSQF010000015">
    <property type="protein sequence ID" value="MBD7981960.1"/>
    <property type="molecule type" value="Genomic_DNA"/>
</dbReference>
<keyword evidence="3" id="KW-1185">Reference proteome</keyword>
<keyword evidence="2" id="KW-0378">Hydrolase</keyword>
<evidence type="ECO:0000313" key="3">
    <source>
        <dbReference type="Proteomes" id="UP000655570"/>
    </source>
</evidence>
<evidence type="ECO:0000313" key="2">
    <source>
        <dbReference type="EMBL" id="MBD7981960.1"/>
    </source>
</evidence>
<dbReference type="RefSeq" id="WP_191805046.1">
    <property type="nucleotide sequence ID" value="NZ_JACSQF010000015.1"/>
</dbReference>
<dbReference type="InterPro" id="IPR013520">
    <property type="entry name" value="Ribonucl_H"/>
</dbReference>
<dbReference type="SMART" id="SM00479">
    <property type="entry name" value="EXOIII"/>
    <property type="match status" value="1"/>
</dbReference>
<reference evidence="2 3" key="1">
    <citation type="submission" date="2020-08" db="EMBL/GenBank/DDBJ databases">
        <title>A Genomic Blueprint of the Chicken Gut Microbiome.</title>
        <authorList>
            <person name="Gilroy R."/>
            <person name="Ravi A."/>
            <person name="Getino M."/>
            <person name="Pursley I."/>
            <person name="Horton D.L."/>
            <person name="Alikhan N.-F."/>
            <person name="Baker D."/>
            <person name="Gharbi K."/>
            <person name="Hall N."/>
            <person name="Watson M."/>
            <person name="Adriaenssens E.M."/>
            <person name="Foster-Nyarko E."/>
            <person name="Jarju S."/>
            <person name="Secka A."/>
            <person name="Antonio M."/>
            <person name="Oren A."/>
            <person name="Chaudhuri R."/>
            <person name="La Ragione R.M."/>
            <person name="Hildebrand F."/>
            <person name="Pallen M.J."/>
        </authorList>
    </citation>
    <scope>NUCLEOTIDE SEQUENCE [LARGE SCALE GENOMIC DNA]</scope>
    <source>
        <strain evidence="2 3">Sa2CUA9</strain>
    </source>
</reference>
<comment type="caution">
    <text evidence="2">The sequence shown here is derived from an EMBL/GenBank/DDBJ whole genome shotgun (WGS) entry which is preliminary data.</text>
</comment>
<dbReference type="SUPFAM" id="SSF53098">
    <property type="entry name" value="Ribonuclease H-like"/>
    <property type="match status" value="1"/>
</dbReference>
<dbReference type="Pfam" id="PF00929">
    <property type="entry name" value="RNase_T"/>
    <property type="match status" value="1"/>
</dbReference>
<dbReference type="Gene3D" id="3.30.420.10">
    <property type="entry name" value="Ribonuclease H-like superfamily/Ribonuclease H"/>
    <property type="match status" value="1"/>
</dbReference>
<accession>A0ABR8U2I7</accession>
<keyword evidence="2" id="KW-0540">Nuclease</keyword>
<dbReference type="InterPro" id="IPR036397">
    <property type="entry name" value="RNaseH_sf"/>
</dbReference>
<keyword evidence="2" id="KW-0269">Exonuclease</keyword>
<feature type="domain" description="Exonuclease" evidence="1">
    <location>
        <begin position="10"/>
        <end position="176"/>
    </location>
</feature>